<evidence type="ECO:0000256" key="3">
    <source>
        <dbReference type="ARBA" id="ARBA00023242"/>
    </source>
</evidence>
<dbReference type="PANTHER" id="PTHR12549">
    <property type="entry name" value="JMJC DOMAIN-CONTAINING HISTONE DEMETHYLATION PROTEIN"/>
    <property type="match status" value="1"/>
</dbReference>
<accession>A0ABR2WYD9</accession>
<dbReference type="SUPFAM" id="SSF51197">
    <property type="entry name" value="Clavaminate synthase-like"/>
    <property type="match status" value="1"/>
</dbReference>
<dbReference type="InterPro" id="IPR045109">
    <property type="entry name" value="LSDs-like"/>
</dbReference>
<protein>
    <recommendedName>
        <fullName evidence="5">JmjC domain-containing protein</fullName>
    </recommendedName>
</protein>
<keyword evidence="3" id="KW-0539">Nucleus</keyword>
<dbReference type="Proteomes" id="UP001479436">
    <property type="component" value="Unassembled WGS sequence"/>
</dbReference>
<evidence type="ECO:0000256" key="1">
    <source>
        <dbReference type="ARBA" id="ARBA00004123"/>
    </source>
</evidence>
<comment type="subcellular location">
    <subcellularLocation>
        <location evidence="1">Nucleus</location>
    </subcellularLocation>
</comment>
<dbReference type="SMART" id="SM00558">
    <property type="entry name" value="JmjC"/>
    <property type="match status" value="1"/>
</dbReference>
<evidence type="ECO:0000313" key="7">
    <source>
        <dbReference type="Proteomes" id="UP001479436"/>
    </source>
</evidence>
<evidence type="ECO:0000259" key="5">
    <source>
        <dbReference type="PROSITE" id="PS51184"/>
    </source>
</evidence>
<sequence length="752" mass="87561">MGVPHNQIQMDITKEWFQNNVRRNLLAHKNHDSEYLFDNLPLSLDRICRTEENPNQERLGESQESRNDTGDNGTSKVDQNQTLCYQNSNLAARFQAQSILKLQESKRKSPTLSQLQCNRYLHPICKSDIDTSSSSSEEYEKSTPYAHGPEIPKRTQKENSENGLEELTTSIQNRPCLSYKLLRPFEYCRSCRHHMSGHCRFQGFRTLRSYQINNVFSPADENIERLQQIRYYINDLKPAEALYIKRNIYVVINSILQTEVGFLQFEDHLQRPTQEGVRTVCDICYTNIFSGCWFCQHCGKETCQECYLEYNEAKAQCDGINSYGNALHKWLRVCLLDPSQFIAILNSVEELFTSQAPRIVQPETKEECNYPTSKDYISPLGIGWLRGEVIVMKLSMENTRKNWSPEYFIPYYLQIDEFAQKVSYKNDTSVLQNIQLGTDQGLSIGKNKVSIAFTCWPFEEDFSIKFPQHWSDIYHLLVMNNFSEYILPKGKYNLVSYFPKSHIQPELSAKLEIFHDETASLTMNERTTPLQFAVTDTFNVMLTVRQSTSKQDNVDVSNIHNIDLEEIKDKTSAAIWHVFTHNMVPLLRDFVREQLRIVKSKDPIHERLLYLTNTQLEQFSRLYGVSIQTVHQKPGIAVVIPAGSIYQAFTFRDCVKFQIRFFSPEHMAKGLEISREACRVKSQVDLFRYEHILYYSWLSISNSLLSDERRDSLTKINSTKPILFQDKRVTQMAEPSEETRSLISKHRTTRQN</sequence>
<feature type="compositionally biased region" description="Basic and acidic residues" evidence="4">
    <location>
        <begin position="150"/>
        <end position="160"/>
    </location>
</feature>
<comment type="caution">
    <text evidence="6">The sequence shown here is derived from an EMBL/GenBank/DDBJ whole genome shotgun (WGS) entry which is preliminary data.</text>
</comment>
<dbReference type="Pfam" id="PF02373">
    <property type="entry name" value="JmjC"/>
    <property type="match status" value="1"/>
</dbReference>
<keyword evidence="7" id="KW-1185">Reference proteome</keyword>
<proteinExistence type="predicted"/>
<reference evidence="6 7" key="1">
    <citation type="submission" date="2023-04" db="EMBL/GenBank/DDBJ databases">
        <title>Genome of Basidiobolus ranarum AG-B5.</title>
        <authorList>
            <person name="Stajich J.E."/>
            <person name="Carter-House D."/>
            <person name="Gryganskyi A."/>
        </authorList>
    </citation>
    <scope>NUCLEOTIDE SEQUENCE [LARGE SCALE GENOMIC DNA]</scope>
    <source>
        <strain evidence="6 7">AG-B5</strain>
    </source>
</reference>
<feature type="compositionally biased region" description="Basic and acidic residues" evidence="4">
    <location>
        <begin position="58"/>
        <end position="69"/>
    </location>
</feature>
<dbReference type="PANTHER" id="PTHR12549:SF38">
    <property type="entry name" value="JMJC DOMAIN-CONTAINING HISTONE DEMETHYLASE 2, ISOFORM A"/>
    <property type="match status" value="1"/>
</dbReference>
<feature type="domain" description="JmjC" evidence="5">
    <location>
        <begin position="487"/>
        <end position="678"/>
    </location>
</feature>
<name>A0ABR2WYD9_9FUNG</name>
<keyword evidence="2" id="KW-0479">Metal-binding</keyword>
<evidence type="ECO:0000256" key="4">
    <source>
        <dbReference type="SAM" id="MobiDB-lite"/>
    </source>
</evidence>
<evidence type="ECO:0000256" key="2">
    <source>
        <dbReference type="ARBA" id="ARBA00022723"/>
    </source>
</evidence>
<organism evidence="6 7">
    <name type="scientific">Basidiobolus ranarum</name>
    <dbReference type="NCBI Taxonomy" id="34480"/>
    <lineage>
        <taxon>Eukaryota</taxon>
        <taxon>Fungi</taxon>
        <taxon>Fungi incertae sedis</taxon>
        <taxon>Zoopagomycota</taxon>
        <taxon>Entomophthoromycotina</taxon>
        <taxon>Basidiobolomycetes</taxon>
        <taxon>Basidiobolales</taxon>
        <taxon>Basidiobolaceae</taxon>
        <taxon>Basidiobolus</taxon>
    </lineage>
</organism>
<gene>
    <name evidence="6" type="ORF">K7432_004377</name>
</gene>
<dbReference type="InterPro" id="IPR003347">
    <property type="entry name" value="JmjC_dom"/>
</dbReference>
<feature type="compositionally biased region" description="Polar residues" evidence="4">
    <location>
        <begin position="70"/>
        <end position="79"/>
    </location>
</feature>
<dbReference type="EMBL" id="JASJQH010000150">
    <property type="protein sequence ID" value="KAK9766492.1"/>
    <property type="molecule type" value="Genomic_DNA"/>
</dbReference>
<feature type="region of interest" description="Disordered" evidence="4">
    <location>
        <begin position="53"/>
        <end position="79"/>
    </location>
</feature>
<evidence type="ECO:0000313" key="6">
    <source>
        <dbReference type="EMBL" id="KAK9766492.1"/>
    </source>
</evidence>
<dbReference type="PROSITE" id="PS51184">
    <property type="entry name" value="JMJC"/>
    <property type="match status" value="1"/>
</dbReference>
<dbReference type="Gene3D" id="2.60.120.650">
    <property type="entry name" value="Cupin"/>
    <property type="match status" value="1"/>
</dbReference>
<feature type="region of interest" description="Disordered" evidence="4">
    <location>
        <begin position="130"/>
        <end position="164"/>
    </location>
</feature>